<evidence type="ECO:0000256" key="6">
    <source>
        <dbReference type="ARBA" id="ARBA00023315"/>
    </source>
</evidence>
<dbReference type="InterPro" id="IPR018357">
    <property type="entry name" value="Hexapep_transf_CS"/>
</dbReference>
<dbReference type="AlphaFoldDB" id="A0A2M7SCF2"/>
<dbReference type="PANTHER" id="PTHR43378">
    <property type="entry name" value="UDP-3-O-ACYLGLUCOSAMINE N-ACYLTRANSFERASE"/>
    <property type="match status" value="1"/>
</dbReference>
<organism evidence="9 10">
    <name type="scientific">Candidatus Desantisbacteria bacterium CG_4_10_14_0_8_um_filter_48_22</name>
    <dbReference type="NCBI Taxonomy" id="1974543"/>
    <lineage>
        <taxon>Bacteria</taxon>
        <taxon>Candidatus Desantisiibacteriota</taxon>
    </lineage>
</organism>
<dbReference type="CDD" id="cd03352">
    <property type="entry name" value="LbH_LpxD"/>
    <property type="match status" value="1"/>
</dbReference>
<dbReference type="Gene3D" id="2.160.10.10">
    <property type="entry name" value="Hexapeptide repeat proteins"/>
    <property type="match status" value="1"/>
</dbReference>
<dbReference type="GO" id="GO:0103118">
    <property type="term" value="F:UDP-3-O-[(3R)-3-hydroxyacyl]-glucosamine N-acyltransferase activity"/>
    <property type="evidence" value="ECO:0007669"/>
    <property type="project" value="UniProtKB-EC"/>
</dbReference>
<dbReference type="HAMAP" id="MF_00523">
    <property type="entry name" value="LpxD"/>
    <property type="match status" value="1"/>
</dbReference>
<comment type="caution">
    <text evidence="9">The sequence shown here is derived from an EMBL/GenBank/DDBJ whole genome shotgun (WGS) entry which is preliminary data.</text>
</comment>
<feature type="active site" description="Proton acceptor" evidence="7">
    <location>
        <position position="237"/>
    </location>
</feature>
<dbReference type="InterPro" id="IPR011004">
    <property type="entry name" value="Trimer_LpxA-like_sf"/>
</dbReference>
<dbReference type="GO" id="GO:0016020">
    <property type="term" value="C:membrane"/>
    <property type="evidence" value="ECO:0007669"/>
    <property type="project" value="GOC"/>
</dbReference>
<gene>
    <name evidence="7 9" type="primary">lpxD</name>
    <name evidence="9" type="ORF">COY52_04920</name>
</gene>
<comment type="subunit">
    <text evidence="7">Homotrimer.</text>
</comment>
<dbReference type="GO" id="GO:0009245">
    <property type="term" value="P:lipid A biosynthetic process"/>
    <property type="evidence" value="ECO:0007669"/>
    <property type="project" value="UniProtKB-UniRule"/>
</dbReference>
<protein>
    <recommendedName>
        <fullName evidence="7">UDP-3-O-acylglucosamine N-acyltransferase</fullName>
        <ecNumber evidence="7">2.3.1.191</ecNumber>
    </recommendedName>
</protein>
<dbReference type="SUPFAM" id="SSF51161">
    <property type="entry name" value="Trimeric LpxA-like enzymes"/>
    <property type="match status" value="1"/>
</dbReference>
<keyword evidence="1 7" id="KW-0444">Lipid biosynthesis</keyword>
<evidence type="ECO:0000256" key="1">
    <source>
        <dbReference type="ARBA" id="ARBA00022516"/>
    </source>
</evidence>
<dbReference type="EC" id="2.3.1.191" evidence="7"/>
<dbReference type="GO" id="GO:0016410">
    <property type="term" value="F:N-acyltransferase activity"/>
    <property type="evidence" value="ECO:0007669"/>
    <property type="project" value="InterPro"/>
</dbReference>
<keyword evidence="3 7" id="KW-0808">Transferase</keyword>
<dbReference type="Pfam" id="PF04613">
    <property type="entry name" value="LpxD"/>
    <property type="match status" value="1"/>
</dbReference>
<sequence length="347" mass="37114">MKKTLGEIAELIGGEVVGDPKVRITELTGIEKAREGSLVFARDVRYLREAEATGVSAVIVPLEIERSVKPIIRVGNPDYAFSKLIEMDSPRKQTKKGIHKTAVIGENVKTGKDIYVGAHAVIEDGSEIGDNTVIYPMVFIGENVKIGSNTLIYANVSIREEASIGNNVIIHNGAVIGSDGFGFVREEGKYHKVPQIGRVVIEDDVEIGANVTVDRATLGETIIKKGTKIDNLVQIAHNVVIGENCAIVAQVGISGSVELRDNVTLAGQVGVSGHLTIGENSVVAGKSGVTKNIPPNSYVSGFPAQPHKEELKIKASLQRLPLLLKIVQELQEKVNKIGKIVGGIGNR</sequence>
<comment type="function">
    <text evidence="7">Catalyzes the N-acylation of UDP-3-O-acylglucosamine using 3-hydroxyacyl-ACP as the acyl donor. Is involved in the biosynthesis of lipid A, a phosphorylated glycolipid that anchors the lipopolysaccharide to the outer membrane of the cell.</text>
</comment>
<comment type="pathway">
    <text evidence="7">Bacterial outer membrane biogenesis; LPS lipid A biosynthesis.</text>
</comment>
<evidence type="ECO:0000256" key="2">
    <source>
        <dbReference type="ARBA" id="ARBA00022556"/>
    </source>
</evidence>
<dbReference type="Pfam" id="PF00132">
    <property type="entry name" value="Hexapep"/>
    <property type="match status" value="3"/>
</dbReference>
<evidence type="ECO:0000313" key="10">
    <source>
        <dbReference type="Proteomes" id="UP000229307"/>
    </source>
</evidence>
<evidence type="ECO:0000256" key="7">
    <source>
        <dbReference type="HAMAP-Rule" id="MF_00523"/>
    </source>
</evidence>
<accession>A0A2M7SCF2</accession>
<evidence type="ECO:0000259" key="8">
    <source>
        <dbReference type="Pfam" id="PF04613"/>
    </source>
</evidence>
<proteinExistence type="inferred from homology"/>
<evidence type="ECO:0000313" key="9">
    <source>
        <dbReference type="EMBL" id="PIZ17236.1"/>
    </source>
</evidence>
<dbReference type="InterPro" id="IPR007691">
    <property type="entry name" value="LpxD"/>
</dbReference>
<evidence type="ECO:0000256" key="3">
    <source>
        <dbReference type="ARBA" id="ARBA00022679"/>
    </source>
</evidence>
<feature type="domain" description="UDP-3-O-[3-hydroxymyristoyl] glucosamine N-acyltransferase non-repeat region" evidence="8">
    <location>
        <begin position="22"/>
        <end position="86"/>
    </location>
</feature>
<keyword evidence="4 7" id="KW-0677">Repeat</keyword>
<dbReference type="Proteomes" id="UP000229307">
    <property type="component" value="Unassembled WGS sequence"/>
</dbReference>
<evidence type="ECO:0000256" key="4">
    <source>
        <dbReference type="ARBA" id="ARBA00022737"/>
    </source>
</evidence>
<dbReference type="NCBIfam" id="NF002060">
    <property type="entry name" value="PRK00892.1"/>
    <property type="match status" value="1"/>
</dbReference>
<reference evidence="10" key="1">
    <citation type="submission" date="2017-09" db="EMBL/GenBank/DDBJ databases">
        <title>Depth-based differentiation of microbial function through sediment-hosted aquifers and enrichment of novel symbionts in the deep terrestrial subsurface.</title>
        <authorList>
            <person name="Probst A.J."/>
            <person name="Ladd B."/>
            <person name="Jarett J.K."/>
            <person name="Geller-Mcgrath D.E."/>
            <person name="Sieber C.M.K."/>
            <person name="Emerson J.B."/>
            <person name="Anantharaman K."/>
            <person name="Thomas B.C."/>
            <person name="Malmstrom R."/>
            <person name="Stieglmeier M."/>
            <person name="Klingl A."/>
            <person name="Woyke T."/>
            <person name="Ryan C.M."/>
            <person name="Banfield J.F."/>
        </authorList>
    </citation>
    <scope>NUCLEOTIDE SEQUENCE [LARGE SCALE GENOMIC DNA]</scope>
</reference>
<keyword evidence="5 7" id="KW-0443">Lipid metabolism</keyword>
<evidence type="ECO:0000256" key="5">
    <source>
        <dbReference type="ARBA" id="ARBA00023098"/>
    </source>
</evidence>
<dbReference type="Gene3D" id="3.40.1390.10">
    <property type="entry name" value="MurE/MurF, N-terminal domain"/>
    <property type="match status" value="1"/>
</dbReference>
<keyword evidence="2 7" id="KW-0441">Lipid A biosynthesis</keyword>
<dbReference type="EMBL" id="PFMR01000133">
    <property type="protein sequence ID" value="PIZ17236.1"/>
    <property type="molecule type" value="Genomic_DNA"/>
</dbReference>
<dbReference type="InterPro" id="IPR020573">
    <property type="entry name" value="UDP_GlcNAc_AcTrfase_non-rep"/>
</dbReference>
<dbReference type="PROSITE" id="PS00101">
    <property type="entry name" value="HEXAPEP_TRANSFERASES"/>
    <property type="match status" value="2"/>
</dbReference>
<comment type="similarity">
    <text evidence="7">Belongs to the transferase hexapeptide repeat family. LpxD subfamily.</text>
</comment>
<dbReference type="PANTHER" id="PTHR43378:SF2">
    <property type="entry name" value="UDP-3-O-ACYLGLUCOSAMINE N-ACYLTRANSFERASE 1, MITOCHONDRIAL-RELATED"/>
    <property type="match status" value="1"/>
</dbReference>
<dbReference type="UniPathway" id="UPA00973"/>
<dbReference type="NCBIfam" id="TIGR01853">
    <property type="entry name" value="lipid_A_lpxD"/>
    <property type="match status" value="1"/>
</dbReference>
<keyword evidence="6 7" id="KW-0012">Acyltransferase</keyword>
<dbReference type="InterPro" id="IPR001451">
    <property type="entry name" value="Hexapep"/>
</dbReference>
<name>A0A2M7SCF2_9BACT</name>
<comment type="catalytic activity">
    <reaction evidence="7">
        <text>a UDP-3-O-[(3R)-3-hydroxyacyl]-alpha-D-glucosamine + a (3R)-hydroxyacyl-[ACP] = a UDP-2-N,3-O-bis[(3R)-3-hydroxyacyl]-alpha-D-glucosamine + holo-[ACP] + H(+)</text>
        <dbReference type="Rhea" id="RHEA:53836"/>
        <dbReference type="Rhea" id="RHEA-COMP:9685"/>
        <dbReference type="Rhea" id="RHEA-COMP:9945"/>
        <dbReference type="ChEBI" id="CHEBI:15378"/>
        <dbReference type="ChEBI" id="CHEBI:64479"/>
        <dbReference type="ChEBI" id="CHEBI:78827"/>
        <dbReference type="ChEBI" id="CHEBI:137740"/>
        <dbReference type="ChEBI" id="CHEBI:137748"/>
        <dbReference type="EC" id="2.3.1.191"/>
    </reaction>
</comment>